<dbReference type="InterPro" id="IPR023155">
    <property type="entry name" value="Cyt_c-552/4"/>
</dbReference>
<dbReference type="InterPro" id="IPR036280">
    <property type="entry name" value="Multihaem_cyt_sf"/>
</dbReference>
<accession>A0A284VS42</accession>
<organism evidence="2 3">
    <name type="scientific">Candidatus Methanoperedens nitratireducens</name>
    <dbReference type="NCBI Taxonomy" id="1392998"/>
    <lineage>
        <taxon>Archaea</taxon>
        <taxon>Methanobacteriati</taxon>
        <taxon>Methanobacteriota</taxon>
        <taxon>Stenosarchaea group</taxon>
        <taxon>Methanomicrobia</taxon>
        <taxon>Methanosarcinales</taxon>
        <taxon>ANME-2 cluster</taxon>
        <taxon>Candidatus Methanoperedentaceae</taxon>
        <taxon>Candidatus Methanoperedens</taxon>
    </lineage>
</organism>
<dbReference type="Gene3D" id="1.10.1130.10">
    <property type="entry name" value="Flavocytochrome C3, Chain A"/>
    <property type="match status" value="1"/>
</dbReference>
<dbReference type="OrthoDB" id="146990at2157"/>
<evidence type="ECO:0000313" key="2">
    <source>
        <dbReference type="EMBL" id="SNQ62028.1"/>
    </source>
</evidence>
<sequence>MSVKMIIGAVVGIIAIGLISGAQAVEEFQISYSCTDCHPDRYEEWGRSIHALAVSDPVFEAAYMRALKSDPKYREYCLGCHSPITKVTKDFNLTKSISVEGVTCSFCHSVTGVEGNDYALNTGNLMVGPYTDSMTDAHTSIYSQMLTTSEFCSGCHELSINGVPVFETYSEWKEGPYSAEGKQCQDCHMEAKRGVAAKNGTLREKVYQHFWYGSHSGQFLAKAFRIESNIQQTGSRVKVTLNITNNNVGHKIPSGIPSRKVILDFKATDENGKSLFSAQKVYTKTLVDQYGDEVYDFWKAASVASDNRIKPRENRIEVFEFEIQDGINKLETHATLTYQNEAEIITRSVESMSAEIASNGTTTWFNQTAAPGNTAPKESPALGGIGSVVALIAIYLVRKKNG</sequence>
<evidence type="ECO:0000313" key="3">
    <source>
        <dbReference type="Proteomes" id="UP000218615"/>
    </source>
</evidence>
<dbReference type="SUPFAM" id="SSF48695">
    <property type="entry name" value="Multiheme cytochromes"/>
    <property type="match status" value="1"/>
</dbReference>
<dbReference type="Proteomes" id="UP000218615">
    <property type="component" value="Unassembled WGS sequence"/>
</dbReference>
<reference evidence="3" key="1">
    <citation type="submission" date="2017-06" db="EMBL/GenBank/DDBJ databases">
        <authorList>
            <person name="Cremers G."/>
        </authorList>
    </citation>
    <scope>NUCLEOTIDE SEQUENCE [LARGE SCALE GENOMIC DNA]</scope>
</reference>
<dbReference type="RefSeq" id="WP_096206647.1">
    <property type="nucleotide sequence ID" value="NZ_FZMP01000203.1"/>
</dbReference>
<proteinExistence type="predicted"/>
<dbReference type="AlphaFoldDB" id="A0A284VS42"/>
<name>A0A284VS42_9EURY</name>
<protein>
    <recommendedName>
        <fullName evidence="1">Cytochrome c-552/4 domain-containing protein</fullName>
    </recommendedName>
</protein>
<feature type="domain" description="Cytochrome c-552/4" evidence="1">
    <location>
        <begin position="34"/>
        <end position="109"/>
    </location>
</feature>
<gene>
    <name evidence="2" type="ORF">MNV_560074</name>
</gene>
<dbReference type="Pfam" id="PF13435">
    <property type="entry name" value="Cytochrome_C554"/>
    <property type="match status" value="1"/>
</dbReference>
<dbReference type="EMBL" id="FZMP01000203">
    <property type="protein sequence ID" value="SNQ62028.1"/>
    <property type="molecule type" value="Genomic_DNA"/>
</dbReference>
<evidence type="ECO:0000259" key="1">
    <source>
        <dbReference type="Pfam" id="PF13435"/>
    </source>
</evidence>
<keyword evidence="3" id="KW-1185">Reference proteome</keyword>